<dbReference type="RefSeq" id="WP_110388084.1">
    <property type="nucleotide sequence ID" value="NZ_JACHVZ010000005.1"/>
</dbReference>
<accession>A0ABR6FJZ8</accession>
<proteinExistence type="predicted"/>
<feature type="compositionally biased region" description="Basic and acidic residues" evidence="1">
    <location>
        <begin position="33"/>
        <end position="49"/>
    </location>
</feature>
<evidence type="ECO:0000256" key="1">
    <source>
        <dbReference type="SAM" id="MobiDB-lite"/>
    </source>
</evidence>
<name>A0ABR6FJZ8_9BURK</name>
<comment type="caution">
    <text evidence="2">The sequence shown here is derived from an EMBL/GenBank/DDBJ whole genome shotgun (WGS) entry which is preliminary data.</text>
</comment>
<keyword evidence="3" id="KW-1185">Reference proteome</keyword>
<feature type="region of interest" description="Disordered" evidence="1">
    <location>
        <begin position="20"/>
        <end position="54"/>
    </location>
</feature>
<dbReference type="Proteomes" id="UP000533533">
    <property type="component" value="Unassembled WGS sequence"/>
</dbReference>
<reference evidence="2 3" key="1">
    <citation type="submission" date="2020-08" db="EMBL/GenBank/DDBJ databases">
        <title>Genomic Encyclopedia of Type Strains, Phase IV (KMG-V): Genome sequencing to study the core and pangenomes of soil and plant-associated prokaryotes.</title>
        <authorList>
            <person name="Whitman W."/>
        </authorList>
    </citation>
    <scope>NUCLEOTIDE SEQUENCE [LARGE SCALE GENOMIC DNA]</scope>
    <source>
        <strain evidence="2 3">SRMrh-85</strain>
    </source>
</reference>
<organism evidence="2 3">
    <name type="scientific">Paraburkholderia silvatlantica</name>
    <dbReference type="NCBI Taxonomy" id="321895"/>
    <lineage>
        <taxon>Bacteria</taxon>
        <taxon>Pseudomonadati</taxon>
        <taxon>Pseudomonadota</taxon>
        <taxon>Betaproteobacteria</taxon>
        <taxon>Burkholderiales</taxon>
        <taxon>Burkholderiaceae</taxon>
        <taxon>Paraburkholderia</taxon>
    </lineage>
</organism>
<evidence type="ECO:0000313" key="3">
    <source>
        <dbReference type="Proteomes" id="UP000533533"/>
    </source>
</evidence>
<gene>
    <name evidence="2" type="ORF">FHX59_002179</name>
</gene>
<evidence type="ECO:0000313" key="2">
    <source>
        <dbReference type="EMBL" id="MBB2927759.1"/>
    </source>
</evidence>
<dbReference type="EMBL" id="JACHVZ010000005">
    <property type="protein sequence ID" value="MBB2927759.1"/>
    <property type="molecule type" value="Genomic_DNA"/>
</dbReference>
<sequence>MRDNAIRYDTPDEERLQSLLAQERDGQTGGRRAGREKTIQTKTETERRPPSPYTVHTLDTAIAHLESAISADKAMAIFGASYWHSRVLELRCTPGILHIQERRLQCLLDRFAARAGEHEME</sequence>
<protein>
    <submittedName>
        <fullName evidence="2">Uncharacterized protein</fullName>
    </submittedName>
</protein>